<comment type="similarity">
    <text evidence="1">Belongs to the FAM216 family.</text>
</comment>
<dbReference type="PANTHER" id="PTHR16476">
    <property type="entry name" value="FAMILY WITH SEQUENCE SIMILARITY 216 MEMBER A"/>
    <property type="match status" value="1"/>
</dbReference>
<dbReference type="AlphaFoldDB" id="A0A401P746"/>
<evidence type="ECO:0000313" key="2">
    <source>
        <dbReference type="EMBL" id="GCB68961.1"/>
    </source>
</evidence>
<name>A0A401P746_SCYTO</name>
<dbReference type="Pfam" id="PF15107">
    <property type="entry name" value="FAM216B"/>
    <property type="match status" value="1"/>
</dbReference>
<dbReference type="InterPro" id="IPR029373">
    <property type="entry name" value="FAM216"/>
</dbReference>
<proteinExistence type="inferred from homology"/>
<protein>
    <submittedName>
        <fullName evidence="2">Uncharacterized protein</fullName>
    </submittedName>
</protein>
<keyword evidence="3" id="KW-1185">Reference proteome</keyword>
<sequence>MSDELLQYLLVTGTEEAVIRANSNRESFAIAWREKPSKRHHWLPNHHGPLKMMRRVKISQSMLEGSLLKDLTVGQQRYLYSIITIYNAVPLRRSLYQQHVNSLTRQRMMGFITDEEMDKFLAYLRHPRQQLYPKWPLFMVKTATRGRR</sequence>
<dbReference type="OrthoDB" id="9902980at2759"/>
<accession>A0A401P746</accession>
<dbReference type="EMBL" id="BFAA01001670">
    <property type="protein sequence ID" value="GCB68961.1"/>
    <property type="molecule type" value="Genomic_DNA"/>
</dbReference>
<gene>
    <name evidence="2" type="ORF">scyTo_0005393</name>
</gene>
<evidence type="ECO:0000256" key="1">
    <source>
        <dbReference type="ARBA" id="ARBA00008615"/>
    </source>
</evidence>
<comment type="caution">
    <text evidence="2">The sequence shown here is derived from an EMBL/GenBank/DDBJ whole genome shotgun (WGS) entry which is preliminary data.</text>
</comment>
<dbReference type="Proteomes" id="UP000288216">
    <property type="component" value="Unassembled WGS sequence"/>
</dbReference>
<dbReference type="STRING" id="75743.A0A401P746"/>
<dbReference type="PANTHER" id="PTHR16476:SF3">
    <property type="entry name" value="PROTEIN FAM216B"/>
    <property type="match status" value="1"/>
</dbReference>
<organism evidence="2 3">
    <name type="scientific">Scyliorhinus torazame</name>
    <name type="common">Cloudy catshark</name>
    <name type="synonym">Catulus torazame</name>
    <dbReference type="NCBI Taxonomy" id="75743"/>
    <lineage>
        <taxon>Eukaryota</taxon>
        <taxon>Metazoa</taxon>
        <taxon>Chordata</taxon>
        <taxon>Craniata</taxon>
        <taxon>Vertebrata</taxon>
        <taxon>Chondrichthyes</taxon>
        <taxon>Elasmobranchii</taxon>
        <taxon>Galeomorphii</taxon>
        <taxon>Galeoidea</taxon>
        <taxon>Carcharhiniformes</taxon>
        <taxon>Scyliorhinidae</taxon>
        <taxon>Scyliorhinus</taxon>
    </lineage>
</organism>
<evidence type="ECO:0000313" key="3">
    <source>
        <dbReference type="Proteomes" id="UP000288216"/>
    </source>
</evidence>
<reference evidence="2 3" key="1">
    <citation type="journal article" date="2018" name="Nat. Ecol. Evol.">
        <title>Shark genomes provide insights into elasmobranch evolution and the origin of vertebrates.</title>
        <authorList>
            <person name="Hara Y"/>
            <person name="Yamaguchi K"/>
            <person name="Onimaru K"/>
            <person name="Kadota M"/>
            <person name="Koyanagi M"/>
            <person name="Keeley SD"/>
            <person name="Tatsumi K"/>
            <person name="Tanaka K"/>
            <person name="Motone F"/>
            <person name="Kageyama Y"/>
            <person name="Nozu R"/>
            <person name="Adachi N"/>
            <person name="Nishimura O"/>
            <person name="Nakagawa R"/>
            <person name="Tanegashima C"/>
            <person name="Kiyatake I"/>
            <person name="Matsumoto R"/>
            <person name="Murakumo K"/>
            <person name="Nishida K"/>
            <person name="Terakita A"/>
            <person name="Kuratani S"/>
            <person name="Sato K"/>
            <person name="Hyodo S Kuraku.S."/>
        </authorList>
    </citation>
    <scope>NUCLEOTIDE SEQUENCE [LARGE SCALE GENOMIC DNA]</scope>
</reference>